<dbReference type="SUPFAM" id="SSF54909">
    <property type="entry name" value="Dimeric alpha+beta barrel"/>
    <property type="match status" value="1"/>
</dbReference>
<name>A0A9E8LTL9_9BACI</name>
<accession>A0A9E8LTL9</accession>
<dbReference type="Proteomes" id="UP001164718">
    <property type="component" value="Chromosome"/>
</dbReference>
<dbReference type="SMART" id="SM00344">
    <property type="entry name" value="HTH_ASNC"/>
    <property type="match status" value="1"/>
</dbReference>
<organism evidence="5 6">
    <name type="scientific">Fervidibacillus albus</name>
    <dbReference type="NCBI Taxonomy" id="2980026"/>
    <lineage>
        <taxon>Bacteria</taxon>
        <taxon>Bacillati</taxon>
        <taxon>Bacillota</taxon>
        <taxon>Bacilli</taxon>
        <taxon>Bacillales</taxon>
        <taxon>Bacillaceae</taxon>
        <taxon>Fervidibacillus</taxon>
    </lineage>
</organism>
<dbReference type="PANTHER" id="PTHR30154:SF34">
    <property type="entry name" value="TRANSCRIPTIONAL REGULATOR AZLB"/>
    <property type="match status" value="1"/>
</dbReference>
<dbReference type="GO" id="GO:0005829">
    <property type="term" value="C:cytosol"/>
    <property type="evidence" value="ECO:0007669"/>
    <property type="project" value="TreeGrafter"/>
</dbReference>
<evidence type="ECO:0000256" key="3">
    <source>
        <dbReference type="ARBA" id="ARBA00023163"/>
    </source>
</evidence>
<protein>
    <submittedName>
        <fullName evidence="5">Lrp/AsnC family transcriptional regulator</fullName>
    </submittedName>
</protein>
<dbReference type="RefSeq" id="WP_275417179.1">
    <property type="nucleotide sequence ID" value="NZ_CP106878.1"/>
</dbReference>
<keyword evidence="2" id="KW-0238">DNA-binding</keyword>
<reference evidence="5" key="1">
    <citation type="submission" date="2022-09" db="EMBL/GenBank/DDBJ databases">
        <title>Complete Genomes of Fervidibacillus albus and Fervidibacillus halotolerans isolated from tidal flat sediments.</title>
        <authorList>
            <person name="Kwon K.K."/>
            <person name="Yang S.-H."/>
            <person name="Park M.J."/>
            <person name="Oh H.-M."/>
        </authorList>
    </citation>
    <scope>NUCLEOTIDE SEQUENCE</scope>
    <source>
        <strain evidence="5">MEBiC13591</strain>
    </source>
</reference>
<dbReference type="GO" id="GO:0043200">
    <property type="term" value="P:response to amino acid"/>
    <property type="evidence" value="ECO:0007669"/>
    <property type="project" value="TreeGrafter"/>
</dbReference>
<dbReference type="InterPro" id="IPR036388">
    <property type="entry name" value="WH-like_DNA-bd_sf"/>
</dbReference>
<sequence>MDQIDYAILDILDQNGRATATEISKKVHLSIPAVSERIRNLEELNIIERYLLKINRKALDYTLLAFLFVTIDTAENIEIFRKTIVTYPEVLECHHITGEYDYILKILTTDTKELEYFISNKLKTIKGVQRSNTFISMLTLKEEMNRGIRP</sequence>
<dbReference type="InterPro" id="IPR011991">
    <property type="entry name" value="ArsR-like_HTH"/>
</dbReference>
<dbReference type="EMBL" id="CP106878">
    <property type="protein sequence ID" value="WAA09398.1"/>
    <property type="molecule type" value="Genomic_DNA"/>
</dbReference>
<dbReference type="CDD" id="cd00090">
    <property type="entry name" value="HTH_ARSR"/>
    <property type="match status" value="1"/>
</dbReference>
<dbReference type="Pfam" id="PF13412">
    <property type="entry name" value="HTH_24"/>
    <property type="match status" value="1"/>
</dbReference>
<dbReference type="InterPro" id="IPR036390">
    <property type="entry name" value="WH_DNA-bd_sf"/>
</dbReference>
<dbReference type="PROSITE" id="PS50956">
    <property type="entry name" value="HTH_ASNC_2"/>
    <property type="match status" value="1"/>
</dbReference>
<proteinExistence type="predicted"/>
<evidence type="ECO:0000313" key="5">
    <source>
        <dbReference type="EMBL" id="WAA09398.1"/>
    </source>
</evidence>
<dbReference type="PRINTS" id="PR00033">
    <property type="entry name" value="HTHASNC"/>
</dbReference>
<evidence type="ECO:0000256" key="1">
    <source>
        <dbReference type="ARBA" id="ARBA00023015"/>
    </source>
</evidence>
<dbReference type="InterPro" id="IPR019888">
    <property type="entry name" value="Tscrpt_reg_AsnC-like"/>
</dbReference>
<dbReference type="Gene3D" id="1.10.10.10">
    <property type="entry name" value="Winged helix-like DNA-binding domain superfamily/Winged helix DNA-binding domain"/>
    <property type="match status" value="1"/>
</dbReference>
<keyword evidence="1" id="KW-0805">Transcription regulation</keyword>
<evidence type="ECO:0000313" key="6">
    <source>
        <dbReference type="Proteomes" id="UP001164718"/>
    </source>
</evidence>
<keyword evidence="3" id="KW-0804">Transcription</keyword>
<dbReference type="SUPFAM" id="SSF46785">
    <property type="entry name" value="Winged helix' DNA-binding domain"/>
    <property type="match status" value="1"/>
</dbReference>
<dbReference type="InterPro" id="IPR019887">
    <property type="entry name" value="Tscrpt_reg_AsnC/Lrp_C"/>
</dbReference>
<dbReference type="KEGG" id="faf:OE104_12715"/>
<dbReference type="PANTHER" id="PTHR30154">
    <property type="entry name" value="LEUCINE-RESPONSIVE REGULATORY PROTEIN"/>
    <property type="match status" value="1"/>
</dbReference>
<keyword evidence="6" id="KW-1185">Reference proteome</keyword>
<dbReference type="AlphaFoldDB" id="A0A9E8LTL9"/>
<dbReference type="InterPro" id="IPR011008">
    <property type="entry name" value="Dimeric_a/b-barrel"/>
</dbReference>
<gene>
    <name evidence="5" type="ORF">OE104_12715</name>
</gene>
<dbReference type="Gene3D" id="3.30.70.920">
    <property type="match status" value="1"/>
</dbReference>
<dbReference type="GO" id="GO:0043565">
    <property type="term" value="F:sequence-specific DNA binding"/>
    <property type="evidence" value="ECO:0007669"/>
    <property type="project" value="InterPro"/>
</dbReference>
<evidence type="ECO:0000259" key="4">
    <source>
        <dbReference type="PROSITE" id="PS50956"/>
    </source>
</evidence>
<dbReference type="InterPro" id="IPR000485">
    <property type="entry name" value="AsnC-type_HTH_dom"/>
</dbReference>
<feature type="domain" description="HTH asnC-type" evidence="4">
    <location>
        <begin position="1"/>
        <end position="62"/>
    </location>
</feature>
<dbReference type="Pfam" id="PF01037">
    <property type="entry name" value="AsnC_trans_reg"/>
    <property type="match status" value="1"/>
</dbReference>
<evidence type="ECO:0000256" key="2">
    <source>
        <dbReference type="ARBA" id="ARBA00023125"/>
    </source>
</evidence>